<reference evidence="3" key="1">
    <citation type="journal article" date="2019" name="Int. J. Syst. Evol. Microbiol.">
        <title>The Global Catalogue of Microorganisms (GCM) 10K type strain sequencing project: providing services to taxonomists for standard genome sequencing and annotation.</title>
        <authorList>
            <consortium name="The Broad Institute Genomics Platform"/>
            <consortium name="The Broad Institute Genome Sequencing Center for Infectious Disease"/>
            <person name="Wu L."/>
            <person name="Ma J."/>
        </authorList>
    </citation>
    <scope>NUCLEOTIDE SEQUENCE [LARGE SCALE GENOMIC DNA]</scope>
    <source>
        <strain evidence="3">NBRC 111980</strain>
    </source>
</reference>
<protein>
    <submittedName>
        <fullName evidence="2">Transcriptional regulator</fullName>
    </submittedName>
</protein>
<gene>
    <name evidence="2" type="ORF">GCM10007901_33370</name>
</gene>
<dbReference type="PRINTS" id="PR00778">
    <property type="entry name" value="HTHARSR"/>
</dbReference>
<dbReference type="InterPro" id="IPR011991">
    <property type="entry name" value="ArsR-like_HTH"/>
</dbReference>
<dbReference type="InterPro" id="IPR036388">
    <property type="entry name" value="WH-like_DNA-bd_sf"/>
</dbReference>
<accession>A0ABQ5XRL4</accession>
<evidence type="ECO:0000313" key="2">
    <source>
        <dbReference type="EMBL" id="GLQ94385.1"/>
    </source>
</evidence>
<comment type="caution">
    <text evidence="2">The sequence shown here is derived from an EMBL/GenBank/DDBJ whole genome shotgun (WGS) entry which is preliminary data.</text>
</comment>
<dbReference type="Proteomes" id="UP001156670">
    <property type="component" value="Unassembled WGS sequence"/>
</dbReference>
<dbReference type="PANTHER" id="PTHR38600">
    <property type="entry name" value="TRANSCRIPTIONAL REGULATORY PROTEIN"/>
    <property type="match status" value="1"/>
</dbReference>
<dbReference type="InterPro" id="IPR036390">
    <property type="entry name" value="WH_DNA-bd_sf"/>
</dbReference>
<evidence type="ECO:0000259" key="1">
    <source>
        <dbReference type="PROSITE" id="PS50987"/>
    </source>
</evidence>
<dbReference type="SUPFAM" id="SSF46785">
    <property type="entry name" value="Winged helix' DNA-binding domain"/>
    <property type="match status" value="1"/>
</dbReference>
<dbReference type="Pfam" id="PF12840">
    <property type="entry name" value="HTH_20"/>
    <property type="match status" value="1"/>
</dbReference>
<dbReference type="EMBL" id="BSOB01000046">
    <property type="protein sequence ID" value="GLQ94385.1"/>
    <property type="molecule type" value="Genomic_DNA"/>
</dbReference>
<organism evidence="2 3">
    <name type="scientific">Dyella acidisoli</name>
    <dbReference type="NCBI Taxonomy" id="1867834"/>
    <lineage>
        <taxon>Bacteria</taxon>
        <taxon>Pseudomonadati</taxon>
        <taxon>Pseudomonadota</taxon>
        <taxon>Gammaproteobacteria</taxon>
        <taxon>Lysobacterales</taxon>
        <taxon>Rhodanobacteraceae</taxon>
        <taxon>Dyella</taxon>
    </lineage>
</organism>
<feature type="domain" description="HTH arsR-type" evidence="1">
    <location>
        <begin position="1"/>
        <end position="94"/>
    </location>
</feature>
<dbReference type="PROSITE" id="PS50987">
    <property type="entry name" value="HTH_ARSR_2"/>
    <property type="match status" value="1"/>
</dbReference>
<dbReference type="Gene3D" id="1.10.10.10">
    <property type="entry name" value="Winged helix-like DNA-binding domain superfamily/Winged helix DNA-binding domain"/>
    <property type="match status" value="1"/>
</dbReference>
<dbReference type="PANTHER" id="PTHR38600:SF2">
    <property type="entry name" value="SLL0088 PROTEIN"/>
    <property type="match status" value="1"/>
</dbReference>
<dbReference type="InterPro" id="IPR001845">
    <property type="entry name" value="HTH_ArsR_DNA-bd_dom"/>
</dbReference>
<name>A0ABQ5XRL4_9GAMM</name>
<dbReference type="CDD" id="cd00090">
    <property type="entry name" value="HTH_ARSR"/>
    <property type="match status" value="1"/>
</dbReference>
<evidence type="ECO:0000313" key="3">
    <source>
        <dbReference type="Proteomes" id="UP001156670"/>
    </source>
</evidence>
<dbReference type="SMART" id="SM00418">
    <property type="entry name" value="HTH_ARSR"/>
    <property type="match status" value="1"/>
</dbReference>
<dbReference type="NCBIfam" id="NF033788">
    <property type="entry name" value="HTH_metalloreg"/>
    <property type="match status" value="1"/>
</dbReference>
<sequence length="114" mass="12828">MANNAMALDSIFHALADPTRRAVIQRLSRGPATVGELAEPFNMALPSFMKHVGVLESTGLIRSRKRGRIRTCTLERKKLAAAERWFADQRAIWASRYQNLDSLLETLTGEDRES</sequence>
<dbReference type="RefSeq" id="WP_345782823.1">
    <property type="nucleotide sequence ID" value="NZ_BSOB01000046.1"/>
</dbReference>
<proteinExistence type="predicted"/>
<keyword evidence="3" id="KW-1185">Reference proteome</keyword>